<protein>
    <submittedName>
        <fullName evidence="1">Uncharacterized protein</fullName>
    </submittedName>
</protein>
<name>A0A0V1H2D5_9BILA</name>
<dbReference type="AlphaFoldDB" id="A0A0V1H2D5"/>
<organism evidence="1 2">
    <name type="scientific">Trichinella zimbabwensis</name>
    <dbReference type="NCBI Taxonomy" id="268475"/>
    <lineage>
        <taxon>Eukaryota</taxon>
        <taxon>Metazoa</taxon>
        <taxon>Ecdysozoa</taxon>
        <taxon>Nematoda</taxon>
        <taxon>Enoplea</taxon>
        <taxon>Dorylaimia</taxon>
        <taxon>Trichinellida</taxon>
        <taxon>Trichinellidae</taxon>
        <taxon>Trichinella</taxon>
    </lineage>
</organism>
<evidence type="ECO:0000313" key="1">
    <source>
        <dbReference type="EMBL" id="KRZ04705.1"/>
    </source>
</evidence>
<proteinExistence type="predicted"/>
<gene>
    <name evidence="1" type="ORF">T11_11359</name>
</gene>
<keyword evidence="2" id="KW-1185">Reference proteome</keyword>
<dbReference type="EMBL" id="JYDP01000157">
    <property type="protein sequence ID" value="KRZ04705.1"/>
    <property type="molecule type" value="Genomic_DNA"/>
</dbReference>
<sequence length="61" mass="6977">MNRSDKYSRKFDNRSSTRTCIPLANVDDRLHKNVGSCNPRAGQAEEEDEEQEEVVCFSAIE</sequence>
<dbReference type="Proteomes" id="UP000055024">
    <property type="component" value="Unassembled WGS sequence"/>
</dbReference>
<evidence type="ECO:0000313" key="2">
    <source>
        <dbReference type="Proteomes" id="UP000055024"/>
    </source>
</evidence>
<reference evidence="1 2" key="1">
    <citation type="submission" date="2015-01" db="EMBL/GenBank/DDBJ databases">
        <title>Evolution of Trichinella species and genotypes.</title>
        <authorList>
            <person name="Korhonen P.K."/>
            <person name="Edoardo P."/>
            <person name="Giuseppe L.R."/>
            <person name="Gasser R.B."/>
        </authorList>
    </citation>
    <scope>NUCLEOTIDE SEQUENCE [LARGE SCALE GENOMIC DNA]</scope>
    <source>
        <strain evidence="1">ISS1029</strain>
    </source>
</reference>
<accession>A0A0V1H2D5</accession>
<comment type="caution">
    <text evidence="1">The sequence shown here is derived from an EMBL/GenBank/DDBJ whole genome shotgun (WGS) entry which is preliminary data.</text>
</comment>